<evidence type="ECO:0000313" key="17">
    <source>
        <dbReference type="Proteomes" id="UP000050525"/>
    </source>
</evidence>
<keyword evidence="12 14" id="KW-0850">VLDL</keyword>
<evidence type="ECO:0000256" key="10">
    <source>
        <dbReference type="ARBA" id="ARBA00023055"/>
    </source>
</evidence>
<organism evidence="16 17">
    <name type="scientific">Alligator mississippiensis</name>
    <name type="common">American alligator</name>
    <dbReference type="NCBI Taxonomy" id="8496"/>
    <lineage>
        <taxon>Eukaryota</taxon>
        <taxon>Metazoa</taxon>
        <taxon>Chordata</taxon>
        <taxon>Craniata</taxon>
        <taxon>Vertebrata</taxon>
        <taxon>Euteleostomi</taxon>
        <taxon>Archelosauria</taxon>
        <taxon>Archosauria</taxon>
        <taxon>Crocodylia</taxon>
        <taxon>Alligatoridae</taxon>
        <taxon>Alligatorinae</taxon>
        <taxon>Alligator</taxon>
    </lineage>
</organism>
<feature type="chain" id="PRO_5007586198" description="Apolipoprotein C-II" evidence="15">
    <location>
        <begin position="25"/>
        <end position="221"/>
    </location>
</feature>
<keyword evidence="17" id="KW-1185">Reference proteome</keyword>
<dbReference type="GO" id="GO:0006869">
    <property type="term" value="P:lipid transport"/>
    <property type="evidence" value="ECO:0007669"/>
    <property type="project" value="UniProtKB-UniRule"/>
</dbReference>
<dbReference type="EMBL" id="AKHW03002533">
    <property type="protein sequence ID" value="KYO38102.1"/>
    <property type="molecule type" value="Genomic_DNA"/>
</dbReference>
<keyword evidence="5 14" id="KW-0162">Chylomicron</keyword>
<comment type="caution">
    <text evidence="16">The sequence shown here is derived from an EMBL/GenBank/DDBJ whole genome shotgun (WGS) entry which is preliminary data.</text>
</comment>
<dbReference type="GO" id="GO:0034362">
    <property type="term" value="C:low-density lipoprotein particle"/>
    <property type="evidence" value="ECO:0007669"/>
    <property type="project" value="UniProtKB-UniRule"/>
</dbReference>
<dbReference type="GO" id="GO:0034361">
    <property type="term" value="C:very-low-density lipoprotein particle"/>
    <property type="evidence" value="ECO:0007669"/>
    <property type="project" value="UniProtKB-UniRule"/>
</dbReference>
<accession>A0A151NMP0</accession>
<feature type="signal peptide" evidence="15">
    <location>
        <begin position="1"/>
        <end position="24"/>
    </location>
</feature>
<dbReference type="InterPro" id="IPR008019">
    <property type="entry name" value="Apo-CII"/>
</dbReference>
<evidence type="ECO:0000256" key="8">
    <source>
        <dbReference type="ARBA" id="ARBA00022850"/>
    </source>
</evidence>
<keyword evidence="7 14" id="KW-0427">LDL</keyword>
<comment type="function">
    <text evidence="14">Component of chylomicrons, very low-density lipoproteins (VLDL), low-density lipoproteins (LDL), and high-density lipoproteins (HDL) in plasma. Plays an important role in lipoprotein metabolism as an activator of lipoprotein lipase.</text>
</comment>
<dbReference type="Gene3D" id="1.10.1440.10">
    <property type="entry name" value="Apolipoprotein C-II"/>
    <property type="match status" value="1"/>
</dbReference>
<dbReference type="Proteomes" id="UP000050525">
    <property type="component" value="Unassembled WGS sequence"/>
</dbReference>
<gene>
    <name evidence="16" type="primary">APOC2</name>
    <name evidence="16" type="ORF">Y1Q_0018539</name>
</gene>
<evidence type="ECO:0000256" key="13">
    <source>
        <dbReference type="ARBA" id="ARBA00031176"/>
    </source>
</evidence>
<dbReference type="PANTHER" id="PTHR16566:SF0">
    <property type="entry name" value="APOLIPOPROTEIN C-II"/>
    <property type="match status" value="1"/>
</dbReference>
<evidence type="ECO:0000256" key="12">
    <source>
        <dbReference type="ARBA" id="ARBA00023313"/>
    </source>
</evidence>
<evidence type="ECO:0000313" key="16">
    <source>
        <dbReference type="EMBL" id="KYO38102.1"/>
    </source>
</evidence>
<evidence type="ECO:0000256" key="5">
    <source>
        <dbReference type="ARBA" id="ARBA00022513"/>
    </source>
</evidence>
<keyword evidence="14 15" id="KW-0732">Signal</keyword>
<keyword evidence="11 14" id="KW-0443">Lipid metabolism</keyword>
<dbReference type="PANTHER" id="PTHR16566">
    <property type="entry name" value="APOLIPOPROTEIN C-II"/>
    <property type="match status" value="1"/>
</dbReference>
<dbReference type="Pfam" id="PF05355">
    <property type="entry name" value="Apo-CII"/>
    <property type="match status" value="1"/>
</dbReference>
<evidence type="ECO:0000256" key="9">
    <source>
        <dbReference type="ARBA" id="ARBA00022963"/>
    </source>
</evidence>
<reference evidence="16 17" key="1">
    <citation type="journal article" date="2012" name="Genome Biol.">
        <title>Sequencing three crocodilian genomes to illuminate the evolution of archosaurs and amniotes.</title>
        <authorList>
            <person name="St John J.A."/>
            <person name="Braun E.L."/>
            <person name="Isberg S.R."/>
            <person name="Miles L.G."/>
            <person name="Chong A.Y."/>
            <person name="Gongora J."/>
            <person name="Dalzell P."/>
            <person name="Moran C."/>
            <person name="Bed'hom B."/>
            <person name="Abzhanov A."/>
            <person name="Burgess S.C."/>
            <person name="Cooksey A.M."/>
            <person name="Castoe T.A."/>
            <person name="Crawford N.G."/>
            <person name="Densmore L.D."/>
            <person name="Drew J.C."/>
            <person name="Edwards S.V."/>
            <person name="Faircloth B.C."/>
            <person name="Fujita M.K."/>
            <person name="Greenwold M.J."/>
            <person name="Hoffmann F.G."/>
            <person name="Howard J.M."/>
            <person name="Iguchi T."/>
            <person name="Janes D.E."/>
            <person name="Khan S.Y."/>
            <person name="Kohno S."/>
            <person name="de Koning A.J."/>
            <person name="Lance S.L."/>
            <person name="McCarthy F.M."/>
            <person name="McCormack J.E."/>
            <person name="Merchant M.E."/>
            <person name="Peterson D.G."/>
            <person name="Pollock D.D."/>
            <person name="Pourmand N."/>
            <person name="Raney B.J."/>
            <person name="Roessler K.A."/>
            <person name="Sanford J.R."/>
            <person name="Sawyer R.H."/>
            <person name="Schmidt C.J."/>
            <person name="Triplett E.W."/>
            <person name="Tuberville T.D."/>
            <person name="Venegas-Anaya M."/>
            <person name="Howard J.T."/>
            <person name="Jarvis E.D."/>
            <person name="Guillette L.J.Jr."/>
            <person name="Glenn T.C."/>
            <person name="Green R.E."/>
            <person name="Ray D.A."/>
        </authorList>
    </citation>
    <scope>NUCLEOTIDE SEQUENCE [LARGE SCALE GENOMIC DNA]</scope>
    <source>
        <strain evidence="16">KSC_2009_1</strain>
    </source>
</reference>
<evidence type="ECO:0000256" key="11">
    <source>
        <dbReference type="ARBA" id="ARBA00023098"/>
    </source>
</evidence>
<comment type="subcellular location">
    <subcellularLocation>
        <location evidence="1 14">Secreted</location>
    </subcellularLocation>
</comment>
<evidence type="ECO:0000256" key="15">
    <source>
        <dbReference type="SAM" id="SignalP"/>
    </source>
</evidence>
<proteinExistence type="inferred from homology"/>
<dbReference type="GO" id="GO:0016042">
    <property type="term" value="P:lipid catabolic process"/>
    <property type="evidence" value="ECO:0007669"/>
    <property type="project" value="UniProtKB-UniRule"/>
</dbReference>
<dbReference type="InterPro" id="IPR023121">
    <property type="entry name" value="ApoC-II_dom_sf"/>
</dbReference>
<evidence type="ECO:0000256" key="7">
    <source>
        <dbReference type="ARBA" id="ARBA00022710"/>
    </source>
</evidence>
<dbReference type="GO" id="GO:0016004">
    <property type="term" value="F:phospholipase activator activity"/>
    <property type="evidence" value="ECO:0007669"/>
    <property type="project" value="TreeGrafter"/>
</dbReference>
<dbReference type="AlphaFoldDB" id="A0A151NMP0"/>
<name>A0A151NMP0_ALLMI</name>
<keyword evidence="9 14" id="KW-0442">Lipid degradation</keyword>
<dbReference type="GO" id="GO:0060697">
    <property type="term" value="P:positive regulation of phospholipid catabolic process"/>
    <property type="evidence" value="ECO:0007669"/>
    <property type="project" value="TreeGrafter"/>
</dbReference>
<dbReference type="GO" id="GO:0034364">
    <property type="term" value="C:high-density lipoprotein particle"/>
    <property type="evidence" value="ECO:0007669"/>
    <property type="project" value="UniProtKB-KW"/>
</dbReference>
<evidence type="ECO:0000256" key="4">
    <source>
        <dbReference type="ARBA" id="ARBA00022448"/>
    </source>
</evidence>
<dbReference type="GO" id="GO:0042627">
    <property type="term" value="C:chylomicron"/>
    <property type="evidence" value="ECO:0007669"/>
    <property type="project" value="UniProtKB-UniRule"/>
</dbReference>
<evidence type="ECO:0000256" key="6">
    <source>
        <dbReference type="ARBA" id="ARBA00022525"/>
    </source>
</evidence>
<protein>
    <recommendedName>
        <fullName evidence="3 14">Apolipoprotein C-II</fullName>
        <shortName evidence="14">Apo-CII</shortName>
        <shortName evidence="14">ApoC-II</shortName>
    </recommendedName>
    <alternativeName>
        <fullName evidence="13 14">Apolipoprotein C2</fullName>
    </alternativeName>
</protein>
<comment type="similarity">
    <text evidence="2 14">Belongs to the apolipoprotein C2 family.</text>
</comment>
<keyword evidence="4 14" id="KW-0813">Transport</keyword>
<dbReference type="GO" id="GO:0043274">
    <property type="term" value="F:phospholipase binding"/>
    <property type="evidence" value="ECO:0007669"/>
    <property type="project" value="TreeGrafter"/>
</dbReference>
<evidence type="ECO:0000256" key="2">
    <source>
        <dbReference type="ARBA" id="ARBA00007221"/>
    </source>
</evidence>
<evidence type="ECO:0000256" key="3">
    <source>
        <dbReference type="ARBA" id="ARBA00013947"/>
    </source>
</evidence>
<evidence type="ECO:0000256" key="1">
    <source>
        <dbReference type="ARBA" id="ARBA00004613"/>
    </source>
</evidence>
<sequence>MGPHVLAGVCLLLLAMAWVPGLEGSPVKEEQMQGDDWSVSGILCSVLVQPLQKFAGDVTSAITSTESWKKLKTPGRGFVTPAVGLVKELYNEYLAWAFAAAWGVASSWVPRGDHVPILLSVPLAPGSGHRLEGHSVAASPARMDLKVVAVSFLLLVLCSEAAGYQLLTWEQANTAVKGVLDKVHSTGVEKLRDIYDKSVDAVGTYTSILTDQLYHWWCGEQ</sequence>
<evidence type="ECO:0000256" key="14">
    <source>
        <dbReference type="RuleBase" id="RU368054"/>
    </source>
</evidence>
<dbReference type="STRING" id="8496.A0A151NMP0"/>
<keyword evidence="10 14" id="KW-0445">Lipid transport</keyword>
<keyword evidence="6 14" id="KW-0964">Secreted</keyword>
<keyword evidence="8 14" id="KW-0345">HDL</keyword>